<evidence type="ECO:0000313" key="3">
    <source>
        <dbReference type="Proteomes" id="UP000755654"/>
    </source>
</evidence>
<proteinExistence type="predicted"/>
<feature type="domain" description="Transposase zinc-ribbon" evidence="1">
    <location>
        <begin position="22"/>
        <end position="69"/>
    </location>
</feature>
<dbReference type="EMBL" id="JAAOMP010000130">
    <property type="protein sequence ID" value="MBU2760889.1"/>
    <property type="molecule type" value="Genomic_DNA"/>
</dbReference>
<evidence type="ECO:0000259" key="1">
    <source>
        <dbReference type="Pfam" id="PF12760"/>
    </source>
</evidence>
<dbReference type="Pfam" id="PF12760">
    <property type="entry name" value="Zn_ribbon_IS1595"/>
    <property type="match status" value="1"/>
</dbReference>
<name>A0ABS6A084_9PROT</name>
<comment type="caution">
    <text evidence="2">The sequence shown here is derived from an EMBL/GenBank/DDBJ whole genome shotgun (WGS) entry which is preliminary data.</text>
</comment>
<sequence>MAMNRVQFQKVLSLPDFMQRSGTEEQCATASESALWLDEFHCPQCYETQYSVLKCSSRKTFQRNHCRHQTSLITGTLLKEPVLTMPLSFGNMRNNVISSL</sequence>
<organism evidence="2 3">
    <name type="scientific">Acidithiobacillus sulfurivorans</name>
    <dbReference type="NCBI Taxonomy" id="1958756"/>
    <lineage>
        <taxon>Bacteria</taxon>
        <taxon>Pseudomonadati</taxon>
        <taxon>Pseudomonadota</taxon>
        <taxon>Acidithiobacillia</taxon>
        <taxon>Acidithiobacillales</taxon>
        <taxon>Acidithiobacillaceae</taxon>
        <taxon>Acidithiobacillus</taxon>
    </lineage>
</organism>
<protein>
    <submittedName>
        <fullName evidence="2">Transposase</fullName>
    </submittedName>
</protein>
<reference evidence="2 3" key="1">
    <citation type="journal article" date="2021" name="ISME J.">
        <title>Genomic evolution of the class Acidithiobacillia: deep-branching Proteobacteria living in extreme acidic conditions.</title>
        <authorList>
            <person name="Moya-Beltran A."/>
            <person name="Beard S."/>
            <person name="Rojas-Villalobos C."/>
            <person name="Issotta F."/>
            <person name="Gallardo Y."/>
            <person name="Ulloa R."/>
            <person name="Giaveno A."/>
            <person name="Degli Esposti M."/>
            <person name="Johnson D.B."/>
            <person name="Quatrini R."/>
        </authorList>
    </citation>
    <scope>NUCLEOTIDE SEQUENCE [LARGE SCALE GENOMIC DNA]</scope>
    <source>
        <strain evidence="2 3">RW2</strain>
    </source>
</reference>
<evidence type="ECO:0000313" key="2">
    <source>
        <dbReference type="EMBL" id="MBU2760889.1"/>
    </source>
</evidence>
<dbReference type="Proteomes" id="UP000755654">
    <property type="component" value="Unassembled WGS sequence"/>
</dbReference>
<gene>
    <name evidence="2" type="ORF">HAP95_12150</name>
</gene>
<dbReference type="InterPro" id="IPR024442">
    <property type="entry name" value="Transposase_Zn_ribbon"/>
</dbReference>
<keyword evidence="3" id="KW-1185">Reference proteome</keyword>
<accession>A0ABS6A084</accession>